<name>A0A0E3SML5_METBA</name>
<dbReference type="Pfam" id="PF04007">
    <property type="entry name" value="DUF354"/>
    <property type="match status" value="1"/>
</dbReference>
<dbReference type="GeneID" id="24789141"/>
<dbReference type="PATRIC" id="fig|1434107.4.peg.2073"/>
<dbReference type="InterPro" id="IPR007152">
    <property type="entry name" value="DUF354"/>
</dbReference>
<feature type="coiled-coil region" evidence="1">
    <location>
        <begin position="299"/>
        <end position="329"/>
    </location>
</feature>
<dbReference type="EMBL" id="CP009517">
    <property type="protein sequence ID" value="AKB82178.1"/>
    <property type="molecule type" value="Genomic_DNA"/>
</dbReference>
<dbReference type="STRING" id="1434107.MSBR3_1600"/>
<accession>A0A0E3SML5</accession>
<protein>
    <recommendedName>
        <fullName evidence="4">DUF354 domain-containing protein</fullName>
    </recommendedName>
</protein>
<dbReference type="SUPFAM" id="SSF53756">
    <property type="entry name" value="UDP-Glycosyltransferase/glycogen phosphorylase"/>
    <property type="match status" value="1"/>
</dbReference>
<gene>
    <name evidence="2" type="ORF">MSBR3_1600</name>
</gene>
<dbReference type="Proteomes" id="UP000033066">
    <property type="component" value="Chromosome"/>
</dbReference>
<evidence type="ECO:0000313" key="2">
    <source>
        <dbReference type="EMBL" id="AKB82178.1"/>
    </source>
</evidence>
<proteinExistence type="predicted"/>
<evidence type="ECO:0000313" key="3">
    <source>
        <dbReference type="Proteomes" id="UP000033066"/>
    </source>
</evidence>
<organism evidence="2 3">
    <name type="scientific">Methanosarcina barkeri 3</name>
    <dbReference type="NCBI Taxonomy" id="1434107"/>
    <lineage>
        <taxon>Archaea</taxon>
        <taxon>Methanobacteriati</taxon>
        <taxon>Methanobacteriota</taxon>
        <taxon>Stenosarchaea group</taxon>
        <taxon>Methanomicrobia</taxon>
        <taxon>Methanosarcinales</taxon>
        <taxon>Methanosarcinaceae</taxon>
        <taxon>Methanosarcina</taxon>
    </lineage>
</organism>
<reference evidence="2" key="1">
    <citation type="submission" date="2014-07" db="EMBL/GenBank/DDBJ databases">
        <title>Methanogenic archaea and the global carbon cycle.</title>
        <authorList>
            <person name="Henriksen J.R."/>
            <person name="Luke J."/>
            <person name="Reinhart S."/>
            <person name="Benedict M.N."/>
            <person name="Youngblut N.D."/>
            <person name="Metcalf M.E."/>
            <person name="Whitaker R.J."/>
            <person name="Metcalf W.W."/>
        </authorList>
    </citation>
    <scope>NUCLEOTIDE SEQUENCE [LARGE SCALE GENOMIC DNA]</scope>
    <source>
        <strain evidence="2">3</strain>
    </source>
</reference>
<dbReference type="PIRSF" id="PIRSF005357">
    <property type="entry name" value="UCP005357"/>
    <property type="match status" value="1"/>
</dbReference>
<dbReference type="KEGG" id="mbak:MSBR3_1600"/>
<dbReference type="OrthoDB" id="185087at2157"/>
<keyword evidence="3" id="KW-1185">Reference proteome</keyword>
<dbReference type="AlphaFoldDB" id="A0A0E3SML5"/>
<evidence type="ECO:0000256" key="1">
    <source>
        <dbReference type="SAM" id="Coils"/>
    </source>
</evidence>
<dbReference type="PANTHER" id="PTHR39662:SF1">
    <property type="entry name" value="DUF354 DOMAIN-CONTAINING PROTEIN"/>
    <property type="match status" value="1"/>
</dbReference>
<dbReference type="RefSeq" id="WP_048107557.1">
    <property type="nucleotide sequence ID" value="NZ_CP009517.1"/>
</dbReference>
<sequence>MKILINIGHPAHVHLFKNLIWKLQNKGHIIKIVARNKEVSCKLLDKYGFEYVFISDAQSGLFGLSMEMVQRVLKFFPILKQFDPDIVLSLMDPSLAITAKVLRKKSIYLEDAENAKITSKLTLPLTDYILTSTSYKKDYGSNHIKHMSYHQLAYLHPNYFTPDPQILRNIGLNENETFIVLRFVSWGSNHDIGHKGLTLNDKIMIVESFKKYGKVFISSENMLPLELESYKISLSPEKIHHLLYYATLLYSESGTMASEAAVLGTHAIFCDYAGRGYTDEQEEKYNLVFNFHDEKTMGQKSLEKALKLLENQNLKLEGKEKRIKLLNEKIDLTQFMVDFIEQIDKQQIR</sequence>
<dbReference type="Gene3D" id="3.40.50.2000">
    <property type="entry name" value="Glycogen Phosphorylase B"/>
    <property type="match status" value="1"/>
</dbReference>
<dbReference type="HOGENOM" id="CLU_064233_0_0_2"/>
<dbReference type="PANTHER" id="PTHR39662">
    <property type="entry name" value="DUF354 DOMAIN-CONTAINING PROTEIN-RELATED"/>
    <property type="match status" value="1"/>
</dbReference>
<keyword evidence="1" id="KW-0175">Coiled coil</keyword>
<evidence type="ECO:0008006" key="4">
    <source>
        <dbReference type="Google" id="ProtNLM"/>
    </source>
</evidence>